<organism evidence="2">
    <name type="scientific">Gasterosteus aculeatus</name>
    <name type="common">Three-spined stickleback</name>
    <dbReference type="NCBI Taxonomy" id="69293"/>
    <lineage>
        <taxon>Eukaryota</taxon>
        <taxon>Metazoa</taxon>
        <taxon>Chordata</taxon>
        <taxon>Craniata</taxon>
        <taxon>Vertebrata</taxon>
        <taxon>Euteleostomi</taxon>
        <taxon>Actinopterygii</taxon>
        <taxon>Neopterygii</taxon>
        <taxon>Teleostei</taxon>
        <taxon>Neoteleostei</taxon>
        <taxon>Acanthomorphata</taxon>
        <taxon>Eupercaria</taxon>
        <taxon>Perciformes</taxon>
        <taxon>Cottioidei</taxon>
        <taxon>Gasterosteales</taxon>
        <taxon>Gasterosteidae</taxon>
        <taxon>Gasterosteus</taxon>
    </lineage>
</organism>
<sequence>MKTPGGLWGGWRSPSEEEQRRRRHCSLCTDSTTENTEEDKWKEPANQRNPSVSSGRMDTQLRYPAPLPIKHCNSSSWPGVMGPAANQKPHTSLQANGVSRTLPLHSPSSPIMGPSAYVTCLLPPLTPP</sequence>
<evidence type="ECO:0000313" key="2">
    <source>
        <dbReference type="Ensembl" id="ENSGACP00000020429.1"/>
    </source>
</evidence>
<dbReference type="Bgee" id="ENSGACG00000015482">
    <property type="expression patterns" value="Expressed in pharyngeal gill and 13 other cell types or tissues"/>
</dbReference>
<feature type="region of interest" description="Disordered" evidence="1">
    <location>
        <begin position="1"/>
        <end position="59"/>
    </location>
</feature>
<protein>
    <submittedName>
        <fullName evidence="2">Uncharacterized protein</fullName>
    </submittedName>
</protein>
<name>G3PS43_GASAC</name>
<dbReference type="AlphaFoldDB" id="G3PS43"/>
<reference evidence="2" key="1">
    <citation type="submission" date="2006-01" db="EMBL/GenBank/DDBJ databases">
        <authorList>
            <person name="Lindblad-Toh K."/>
            <person name="Mauceli E."/>
            <person name="Grabherr M."/>
            <person name="Chang J.L."/>
            <person name="Lander E.S."/>
        </authorList>
    </citation>
    <scope>NUCLEOTIDE SEQUENCE [LARGE SCALE GENOMIC DNA]</scope>
</reference>
<evidence type="ECO:0000256" key="1">
    <source>
        <dbReference type="SAM" id="MobiDB-lite"/>
    </source>
</evidence>
<dbReference type="Ensembl" id="ENSGACT00000020468.1">
    <property type="protein sequence ID" value="ENSGACP00000020429.1"/>
    <property type="gene ID" value="ENSGACG00000015482.1"/>
</dbReference>
<proteinExistence type="predicted"/>
<feature type="compositionally biased region" description="Polar residues" evidence="1">
    <location>
        <begin position="46"/>
        <end position="57"/>
    </location>
</feature>
<reference evidence="2" key="2">
    <citation type="submission" date="2024-04" db="UniProtKB">
        <authorList>
            <consortium name="Ensembl"/>
        </authorList>
    </citation>
    <scope>IDENTIFICATION</scope>
</reference>
<accession>G3PS43</accession>